<keyword evidence="1" id="KW-0472">Membrane</keyword>
<organism evidence="3 4">
    <name type="scientific">Usitatibacter rugosus</name>
    <dbReference type="NCBI Taxonomy" id="2732067"/>
    <lineage>
        <taxon>Bacteria</taxon>
        <taxon>Pseudomonadati</taxon>
        <taxon>Pseudomonadota</taxon>
        <taxon>Betaproteobacteria</taxon>
        <taxon>Nitrosomonadales</taxon>
        <taxon>Usitatibacteraceae</taxon>
        <taxon>Usitatibacter</taxon>
    </lineage>
</organism>
<dbReference type="Pfam" id="PF13163">
    <property type="entry name" value="DUF3999"/>
    <property type="match status" value="1"/>
</dbReference>
<keyword evidence="1" id="KW-1133">Transmembrane helix</keyword>
<feature type="chain" id="PRO_5026953804" description="DUF3999 domain-containing protein" evidence="2">
    <location>
        <begin position="19"/>
        <end position="450"/>
    </location>
</feature>
<keyword evidence="4" id="KW-1185">Reference proteome</keyword>
<keyword evidence="1" id="KW-0812">Transmembrane</keyword>
<keyword evidence="2" id="KW-0732">Signal</keyword>
<gene>
    <name evidence="3" type="ORF">DSM104443_01549</name>
</gene>
<evidence type="ECO:0000313" key="4">
    <source>
        <dbReference type="Proteomes" id="UP000501534"/>
    </source>
</evidence>
<dbReference type="KEGG" id="uru:DSM104443_01549"/>
<name>A0A6M4GU13_9PROT</name>
<dbReference type="RefSeq" id="WP_171091032.1">
    <property type="nucleotide sequence ID" value="NZ_CP053069.1"/>
</dbReference>
<protein>
    <recommendedName>
        <fullName evidence="5">DUF3999 domain-containing protein</fullName>
    </recommendedName>
</protein>
<dbReference type="EMBL" id="CP053069">
    <property type="protein sequence ID" value="QJR10485.1"/>
    <property type="molecule type" value="Genomic_DNA"/>
</dbReference>
<evidence type="ECO:0000256" key="2">
    <source>
        <dbReference type="SAM" id="SignalP"/>
    </source>
</evidence>
<feature type="transmembrane region" description="Helical" evidence="1">
    <location>
        <begin position="425"/>
        <end position="443"/>
    </location>
</feature>
<evidence type="ECO:0000256" key="1">
    <source>
        <dbReference type="SAM" id="Phobius"/>
    </source>
</evidence>
<proteinExistence type="predicted"/>
<accession>A0A6M4GU13</accession>
<sequence>MKVVAAVVLVALAGSAFAESLADFPASATITVTSGEGLHRVEVPFEVHRAARPDLADVRMFNAKGEALPFAFSGAPPATPPVKESVALPLFPIRAPTKATGTNDVSLDVRADSRGTLISVRSASTAKGPAPKLERPSAWVADASATTEPVSAAIIEWTPGPGTDLASVTIEVSEDLKTWQFAATGSVLALEQDGRKLLQPRIELAGRKVKYLRVSSSTSGFVLTGLRVEHVKVVPGQQQLLSVVVGGLRGDLPGEYTYDLQAALPVTRVNVLLSETNAVAPVEISVRGEGSKDWRPVVGATFYRLSKGGAEVRSQPVAIAPVTGRYWRVRIDPKAGAPKDAPRFEAGYQAREVVFASRGDGPYLLAFGNDLAKRADLPLTTLIPGYERDAEYKLPAAKVGAIGMHDIPKGFSFSRLVTADGGKKVLLWAVLIGAVVLLGFMAWKLNKQVG</sequence>
<evidence type="ECO:0008006" key="5">
    <source>
        <dbReference type="Google" id="ProtNLM"/>
    </source>
</evidence>
<dbReference type="InterPro" id="IPR025060">
    <property type="entry name" value="DUF3999"/>
</dbReference>
<feature type="signal peptide" evidence="2">
    <location>
        <begin position="1"/>
        <end position="18"/>
    </location>
</feature>
<dbReference type="AlphaFoldDB" id="A0A6M4GU13"/>
<reference evidence="3 4" key="1">
    <citation type="submission" date="2020-04" db="EMBL/GenBank/DDBJ databases">
        <title>Usitatibacter rugosus gen. nov., sp. nov. and Usitatibacter palustris sp. nov., novel members of Usitatibacteraceae fam. nov. within the order Nitrosomonadales isolated from soil.</title>
        <authorList>
            <person name="Huber K.J."/>
            <person name="Neumann-Schaal M."/>
            <person name="Geppert A."/>
            <person name="Luckner M."/>
            <person name="Wanner G."/>
            <person name="Overmann J."/>
        </authorList>
    </citation>
    <scope>NUCLEOTIDE SEQUENCE [LARGE SCALE GENOMIC DNA]</scope>
    <source>
        <strain evidence="3 4">0125_3</strain>
    </source>
</reference>
<evidence type="ECO:0000313" key="3">
    <source>
        <dbReference type="EMBL" id="QJR10485.1"/>
    </source>
</evidence>
<dbReference type="Proteomes" id="UP000501534">
    <property type="component" value="Chromosome"/>
</dbReference>